<organism evidence="1 2">
    <name type="scientific">Lamprobacter modestohalophilus</name>
    <dbReference type="NCBI Taxonomy" id="1064514"/>
    <lineage>
        <taxon>Bacteria</taxon>
        <taxon>Pseudomonadati</taxon>
        <taxon>Pseudomonadota</taxon>
        <taxon>Gammaproteobacteria</taxon>
        <taxon>Chromatiales</taxon>
        <taxon>Chromatiaceae</taxon>
        <taxon>Lamprobacter</taxon>
    </lineage>
</organism>
<gene>
    <name evidence="1" type="ORF">CKO42_25760</name>
</gene>
<keyword evidence="2" id="KW-1185">Reference proteome</keyword>
<name>A0A9X0WDU4_9GAMM</name>
<evidence type="ECO:0000313" key="2">
    <source>
        <dbReference type="Proteomes" id="UP001138768"/>
    </source>
</evidence>
<dbReference type="SUPFAM" id="SSF81853">
    <property type="entry name" value="Family 10 polysaccharide lyase"/>
    <property type="match status" value="1"/>
</dbReference>
<evidence type="ECO:0000313" key="1">
    <source>
        <dbReference type="EMBL" id="MBK1621730.1"/>
    </source>
</evidence>
<dbReference type="RefSeq" id="WP_200251877.1">
    <property type="nucleotide sequence ID" value="NZ_NRRY01000107.1"/>
</dbReference>
<dbReference type="Gene3D" id="1.50.10.20">
    <property type="match status" value="1"/>
</dbReference>
<dbReference type="AlphaFoldDB" id="A0A9X0WDU4"/>
<dbReference type="Proteomes" id="UP001138768">
    <property type="component" value="Unassembled WGS sequence"/>
</dbReference>
<protein>
    <submittedName>
        <fullName evidence="1">Uncharacterized protein</fullName>
    </submittedName>
</protein>
<dbReference type="GO" id="GO:0005975">
    <property type="term" value="P:carbohydrate metabolic process"/>
    <property type="evidence" value="ECO:0007669"/>
    <property type="project" value="InterPro"/>
</dbReference>
<comment type="caution">
    <text evidence="1">The sequence shown here is derived from an EMBL/GenBank/DDBJ whole genome shotgun (WGS) entry which is preliminary data.</text>
</comment>
<dbReference type="InterPro" id="IPR008928">
    <property type="entry name" value="6-hairpin_glycosidase_sf"/>
</dbReference>
<proteinExistence type="predicted"/>
<accession>A0A9X0WDU4</accession>
<dbReference type="SUPFAM" id="SSF48208">
    <property type="entry name" value="Six-hairpin glycosidases"/>
    <property type="match status" value="1"/>
</dbReference>
<sequence length="615" mass="71139">MSTHNPQYGQPESRLPVYKTTTEDERCLALLTAAITGVAASEASPSDYQRSIDQAFEQATFQRPYRRLILVLYAPGVKRILVSRATLGKGTTLFSAIFVHLLRHPRLSEFHNTAFRLQLDFVRDKPADVDLYGVGMAQTGPRHFEIGIDGLLFTGPDQKRRFFLPGDAYVRSIMSMQQLREYLHRGHGEDIVRASRFQRFRSESYLSSTTGHWLRLYRGHPAVGRVTQEKLERAVERAVDHIQLTQEPNGKFLYYYDPARDTRRDHEHPKRNPDKNPYYNILRHAGGGLTCLYYERYTQSGRSLENIRRALDYFVAHGREYSCEGRPAAYIYSERKAKLGGAGIGLYWLADYQLHTGDQHYQPWADKIAWHLLHQITESGEFIYYNIYLDKPITEAENNDYFSFYYPGEAVCGLARYALIASPEVKDLIVKRLKCALHFLLNIRPKTRAEHYTTVPSDSWLMMGIVELWELPEMRDPAYARFVFDDARRMIDQMYKVTDAPYPDYAGAFYYKFGDYPYADGARCEGLLGAYQLAVKMGEQEIAEEIWNAMRLAAWAVLHLVNTPDSVYSVKRPELTLGGIRFKYTRQWFRIDTIQHVASFFAKLLPCLEKTCTRI</sequence>
<dbReference type="EMBL" id="NRRY01000107">
    <property type="protein sequence ID" value="MBK1621730.1"/>
    <property type="molecule type" value="Genomic_DNA"/>
</dbReference>
<reference evidence="1 2" key="1">
    <citation type="journal article" date="2020" name="Microorganisms">
        <title>Osmotic Adaptation and Compatible Solute Biosynthesis of Phototrophic Bacteria as Revealed from Genome Analyses.</title>
        <authorList>
            <person name="Imhoff J.F."/>
            <person name="Rahn T."/>
            <person name="Kunzel S."/>
            <person name="Keller A."/>
            <person name="Neulinger S.C."/>
        </authorList>
    </citation>
    <scope>NUCLEOTIDE SEQUENCE [LARGE SCALE GENOMIC DNA]</scope>
    <source>
        <strain evidence="1 2">DSM 25653</strain>
    </source>
</reference>